<reference evidence="1" key="2">
    <citation type="submission" date="2020-09" db="EMBL/GenBank/DDBJ databases">
        <authorList>
            <person name="Sun Q."/>
            <person name="Ohkuma M."/>
        </authorList>
    </citation>
    <scope>NUCLEOTIDE SEQUENCE</scope>
    <source>
        <strain evidence="1">JCM 10088</strain>
    </source>
</reference>
<organism evidence="1 2">
    <name type="scientific">Thermocladium modestius</name>
    <dbReference type="NCBI Taxonomy" id="62609"/>
    <lineage>
        <taxon>Archaea</taxon>
        <taxon>Thermoproteota</taxon>
        <taxon>Thermoprotei</taxon>
        <taxon>Thermoproteales</taxon>
        <taxon>Thermoproteaceae</taxon>
        <taxon>Thermocladium</taxon>
    </lineage>
</organism>
<proteinExistence type="predicted"/>
<accession>A0A830GTE6</accession>
<name>A0A830GTE6_9CREN</name>
<comment type="caution">
    <text evidence="1">The sequence shown here is derived from an EMBL/GenBank/DDBJ whole genome shotgun (WGS) entry which is preliminary data.</text>
</comment>
<sequence>MDMKIPNTFGTRGFEEMRNQGRYTAKRDVNRLPMEALARAGIEMTLFMMNNWSVTPHLSMNDRERIIALPRNHVVNKPSAGD</sequence>
<dbReference type="Proteomes" id="UP000610960">
    <property type="component" value="Unassembled WGS sequence"/>
</dbReference>
<dbReference type="EMBL" id="BMNL01000001">
    <property type="protein sequence ID" value="GGP19843.1"/>
    <property type="molecule type" value="Genomic_DNA"/>
</dbReference>
<evidence type="ECO:0000313" key="2">
    <source>
        <dbReference type="Proteomes" id="UP000610960"/>
    </source>
</evidence>
<dbReference type="AlphaFoldDB" id="A0A830GTE6"/>
<evidence type="ECO:0000313" key="1">
    <source>
        <dbReference type="EMBL" id="GGP19843.1"/>
    </source>
</evidence>
<reference evidence="1" key="1">
    <citation type="journal article" date="2014" name="Int. J. Syst. Evol. Microbiol.">
        <title>Complete genome sequence of Corynebacterium casei LMG S-19264T (=DSM 44701T), isolated from a smear-ripened cheese.</title>
        <authorList>
            <consortium name="US DOE Joint Genome Institute (JGI-PGF)"/>
            <person name="Walter F."/>
            <person name="Albersmeier A."/>
            <person name="Kalinowski J."/>
            <person name="Ruckert C."/>
        </authorList>
    </citation>
    <scope>NUCLEOTIDE SEQUENCE</scope>
    <source>
        <strain evidence="1">JCM 10088</strain>
    </source>
</reference>
<protein>
    <submittedName>
        <fullName evidence="1">Uncharacterized protein</fullName>
    </submittedName>
</protein>
<gene>
    <name evidence="1" type="ORF">GCM10007981_05160</name>
</gene>
<keyword evidence="2" id="KW-1185">Reference proteome</keyword>